<feature type="transmembrane region" description="Helical" evidence="7">
    <location>
        <begin position="69"/>
        <end position="89"/>
    </location>
</feature>
<feature type="transmembrane region" description="Helical" evidence="7">
    <location>
        <begin position="207"/>
        <end position="226"/>
    </location>
</feature>
<dbReference type="SUPFAM" id="SSF103481">
    <property type="entry name" value="Multidrug resistance efflux transporter EmrE"/>
    <property type="match status" value="2"/>
</dbReference>
<dbReference type="PANTHER" id="PTHR42920">
    <property type="entry name" value="OS03G0707200 PROTEIN-RELATED"/>
    <property type="match status" value="1"/>
</dbReference>
<comment type="similarity">
    <text evidence="2">Belongs to the EamA transporter family.</text>
</comment>
<evidence type="ECO:0000259" key="8">
    <source>
        <dbReference type="Pfam" id="PF00892"/>
    </source>
</evidence>
<feature type="transmembrane region" description="Helical" evidence="7">
    <location>
        <begin position="143"/>
        <end position="163"/>
    </location>
</feature>
<comment type="subcellular location">
    <subcellularLocation>
        <location evidence="1">Cell membrane</location>
        <topology evidence="1">Multi-pass membrane protein</topology>
    </subcellularLocation>
</comment>
<organism evidence="9 10">
    <name type="scientific">Facklamia lactis</name>
    <dbReference type="NCBI Taxonomy" id="2749967"/>
    <lineage>
        <taxon>Bacteria</taxon>
        <taxon>Bacillati</taxon>
        <taxon>Bacillota</taxon>
        <taxon>Bacilli</taxon>
        <taxon>Lactobacillales</taxon>
        <taxon>Aerococcaceae</taxon>
        <taxon>Facklamia</taxon>
    </lineage>
</organism>
<protein>
    <submittedName>
        <fullName evidence="9">DMT family transporter</fullName>
    </submittedName>
</protein>
<keyword evidence="3" id="KW-1003">Cell membrane</keyword>
<evidence type="ECO:0000256" key="4">
    <source>
        <dbReference type="ARBA" id="ARBA00022692"/>
    </source>
</evidence>
<evidence type="ECO:0000256" key="3">
    <source>
        <dbReference type="ARBA" id="ARBA00022475"/>
    </source>
</evidence>
<keyword evidence="10" id="KW-1185">Reference proteome</keyword>
<feature type="transmembrane region" description="Helical" evidence="7">
    <location>
        <begin position="95"/>
        <end position="113"/>
    </location>
</feature>
<dbReference type="InterPro" id="IPR000620">
    <property type="entry name" value="EamA_dom"/>
</dbReference>
<feature type="transmembrane region" description="Helical" evidence="7">
    <location>
        <begin position="238"/>
        <end position="257"/>
    </location>
</feature>
<dbReference type="Pfam" id="PF00892">
    <property type="entry name" value="EamA"/>
    <property type="match status" value="2"/>
</dbReference>
<dbReference type="PANTHER" id="PTHR42920:SF5">
    <property type="entry name" value="EAMA DOMAIN-CONTAINING PROTEIN"/>
    <property type="match status" value="1"/>
</dbReference>
<dbReference type="InterPro" id="IPR037185">
    <property type="entry name" value="EmrE-like"/>
</dbReference>
<keyword evidence="5 7" id="KW-1133">Transmembrane helix</keyword>
<evidence type="ECO:0000256" key="6">
    <source>
        <dbReference type="ARBA" id="ARBA00023136"/>
    </source>
</evidence>
<dbReference type="EMBL" id="JACBXQ010000002">
    <property type="protein sequence ID" value="MBG9985932.1"/>
    <property type="molecule type" value="Genomic_DNA"/>
</dbReference>
<sequence length="299" mass="33249">MKELNKGRIGLLIMAMIWGSSFAFNELAMQSFTPYQLLALRYSIAALCLLVIFRTKILSAPFLVIKKGVLLGIVLYLAYIFQTVGLFYTSPTKNAFLTAFNVILVPFLAATVMKRKIKSYDYLGAIVTLVGIGVMSMTSRLAAFNLGDLLTLISAFFFAWQILFSDMFAKQEDPLVINSIQMITAAFLANVVALIEGQTFDFSNHQSNMTVIYLAVFCTMIAFLLQTYSQQFTSETEAVLIMSLESIFGMFFSILIVKDYPTIRTLIGAMLIIGGVLIVELVPLARKNKVFIKESKGGK</sequence>
<evidence type="ECO:0000256" key="1">
    <source>
        <dbReference type="ARBA" id="ARBA00004651"/>
    </source>
</evidence>
<evidence type="ECO:0000256" key="5">
    <source>
        <dbReference type="ARBA" id="ARBA00022989"/>
    </source>
</evidence>
<name>A0ABS0LPJ6_9LACT</name>
<feature type="transmembrane region" description="Helical" evidence="7">
    <location>
        <begin position="175"/>
        <end position="195"/>
    </location>
</feature>
<evidence type="ECO:0000313" key="9">
    <source>
        <dbReference type="EMBL" id="MBG9985932.1"/>
    </source>
</evidence>
<keyword evidence="6 7" id="KW-0472">Membrane</keyword>
<feature type="transmembrane region" description="Helical" evidence="7">
    <location>
        <begin position="263"/>
        <end position="285"/>
    </location>
</feature>
<dbReference type="RefSeq" id="WP_197114789.1">
    <property type="nucleotide sequence ID" value="NZ_JACBXQ010000002.1"/>
</dbReference>
<feature type="domain" description="EamA" evidence="8">
    <location>
        <begin position="6"/>
        <end position="136"/>
    </location>
</feature>
<evidence type="ECO:0000313" key="10">
    <source>
        <dbReference type="Proteomes" id="UP000721415"/>
    </source>
</evidence>
<keyword evidence="4 7" id="KW-0812">Transmembrane</keyword>
<feature type="domain" description="EamA" evidence="8">
    <location>
        <begin position="146"/>
        <end position="279"/>
    </location>
</feature>
<proteinExistence type="inferred from homology"/>
<dbReference type="Proteomes" id="UP000721415">
    <property type="component" value="Unassembled WGS sequence"/>
</dbReference>
<accession>A0ABS0LPJ6</accession>
<evidence type="ECO:0000256" key="2">
    <source>
        <dbReference type="ARBA" id="ARBA00007362"/>
    </source>
</evidence>
<feature type="transmembrane region" description="Helical" evidence="7">
    <location>
        <begin position="120"/>
        <end position="137"/>
    </location>
</feature>
<feature type="transmembrane region" description="Helical" evidence="7">
    <location>
        <begin position="39"/>
        <end position="57"/>
    </location>
</feature>
<reference evidence="9 10" key="1">
    <citation type="submission" date="2020-07" db="EMBL/GenBank/DDBJ databases">
        <title>Facklamia lactis sp. nov., isolated from raw milk.</title>
        <authorList>
            <person name="Doll E.V."/>
            <person name="Huptas C."/>
            <person name="Staib L."/>
            <person name="Wenning M."/>
            <person name="Scherer S."/>
        </authorList>
    </citation>
    <scope>NUCLEOTIDE SEQUENCE [LARGE SCALE GENOMIC DNA]</scope>
    <source>
        <strain evidence="9 10">DSM 111018</strain>
    </source>
</reference>
<gene>
    <name evidence="9" type="ORF">HZY91_03370</name>
</gene>
<comment type="caution">
    <text evidence="9">The sequence shown here is derived from an EMBL/GenBank/DDBJ whole genome shotgun (WGS) entry which is preliminary data.</text>
</comment>
<dbReference type="InterPro" id="IPR051258">
    <property type="entry name" value="Diverse_Substrate_Transporter"/>
</dbReference>
<evidence type="ECO:0000256" key="7">
    <source>
        <dbReference type="SAM" id="Phobius"/>
    </source>
</evidence>